<evidence type="ECO:0000256" key="2">
    <source>
        <dbReference type="ARBA" id="ARBA00008328"/>
    </source>
</evidence>
<dbReference type="GO" id="GO:0033181">
    <property type="term" value="C:plasma membrane proton-transporting V-type ATPase complex"/>
    <property type="evidence" value="ECO:0007669"/>
    <property type="project" value="TreeGrafter"/>
</dbReference>
<keyword evidence="8 9" id="KW-0472">Membrane</keyword>
<keyword evidence="7" id="KW-0406">Ion transport</keyword>
<keyword evidence="11" id="KW-1185">Reference proteome</keyword>
<comment type="subcellular location">
    <subcellularLocation>
        <location evidence="1">Endomembrane system</location>
        <topology evidence="1">Multi-pass membrane protein</topology>
    </subcellularLocation>
</comment>
<accession>A0A0L7QKJ5</accession>
<evidence type="ECO:0000256" key="1">
    <source>
        <dbReference type="ARBA" id="ARBA00004127"/>
    </source>
</evidence>
<dbReference type="GO" id="GO:0046961">
    <property type="term" value="F:proton-transporting ATPase activity, rotational mechanism"/>
    <property type="evidence" value="ECO:0007669"/>
    <property type="project" value="InterPro"/>
</dbReference>
<keyword evidence="4 9" id="KW-0812">Transmembrane</keyword>
<feature type="transmembrane region" description="Helical" evidence="9">
    <location>
        <begin position="33"/>
        <end position="51"/>
    </location>
</feature>
<dbReference type="OrthoDB" id="1508846at2759"/>
<dbReference type="Pfam" id="PF05493">
    <property type="entry name" value="ATP_synt_H"/>
    <property type="match status" value="1"/>
</dbReference>
<evidence type="ECO:0000313" key="10">
    <source>
        <dbReference type="EMBL" id="KOC59147.1"/>
    </source>
</evidence>
<protein>
    <submittedName>
        <fullName evidence="10">V-type proton ATPase subunit e 2</fullName>
    </submittedName>
</protein>
<evidence type="ECO:0000256" key="7">
    <source>
        <dbReference type="ARBA" id="ARBA00023065"/>
    </source>
</evidence>
<dbReference type="AlphaFoldDB" id="A0A0L7QKJ5"/>
<gene>
    <name evidence="10" type="ORF">WH47_11223</name>
</gene>
<dbReference type="Proteomes" id="UP000053825">
    <property type="component" value="Unassembled WGS sequence"/>
</dbReference>
<organism evidence="10 11">
    <name type="scientific">Habropoda laboriosa</name>
    <dbReference type="NCBI Taxonomy" id="597456"/>
    <lineage>
        <taxon>Eukaryota</taxon>
        <taxon>Metazoa</taxon>
        <taxon>Ecdysozoa</taxon>
        <taxon>Arthropoda</taxon>
        <taxon>Hexapoda</taxon>
        <taxon>Insecta</taxon>
        <taxon>Pterygota</taxon>
        <taxon>Neoptera</taxon>
        <taxon>Endopterygota</taxon>
        <taxon>Hymenoptera</taxon>
        <taxon>Apocrita</taxon>
        <taxon>Aculeata</taxon>
        <taxon>Apoidea</taxon>
        <taxon>Anthophila</taxon>
        <taxon>Apidae</taxon>
        <taxon>Habropoda</taxon>
    </lineage>
</organism>
<keyword evidence="6 9" id="KW-1133">Transmembrane helix</keyword>
<evidence type="ECO:0000256" key="6">
    <source>
        <dbReference type="ARBA" id="ARBA00022989"/>
    </source>
</evidence>
<evidence type="ECO:0000256" key="8">
    <source>
        <dbReference type="ARBA" id="ARBA00023136"/>
    </source>
</evidence>
<feature type="transmembrane region" description="Helical" evidence="9">
    <location>
        <begin position="6"/>
        <end position="26"/>
    </location>
</feature>
<sequence>MGASLLPMLFFTVLWGIVGIVLPIFVPKGPNRGILQVMLILTGFTCWLFWLCCYMAQMNPLIGPKLSKNTILMMAREWVNIIPLYHNNVNSCTVAINCRDVILIFSHVCYRAISNLSLHRSNMLKKINIIRNIPHCL</sequence>
<evidence type="ECO:0000256" key="5">
    <source>
        <dbReference type="ARBA" id="ARBA00022781"/>
    </source>
</evidence>
<dbReference type="STRING" id="597456.A0A0L7QKJ5"/>
<comment type="similarity">
    <text evidence="2">Belongs to the V-ATPase e1/e2 subunit family.</text>
</comment>
<dbReference type="EMBL" id="KQ414940">
    <property type="protein sequence ID" value="KOC59147.1"/>
    <property type="molecule type" value="Genomic_DNA"/>
</dbReference>
<dbReference type="PANTHER" id="PTHR12263">
    <property type="entry name" value="VACUOLAR ATP SYNTHASE SUBUNIT H"/>
    <property type="match status" value="1"/>
</dbReference>
<proteinExistence type="inferred from homology"/>
<evidence type="ECO:0000256" key="9">
    <source>
        <dbReference type="SAM" id="Phobius"/>
    </source>
</evidence>
<evidence type="ECO:0000313" key="11">
    <source>
        <dbReference type="Proteomes" id="UP000053825"/>
    </source>
</evidence>
<name>A0A0L7QKJ5_9HYME</name>
<evidence type="ECO:0000256" key="3">
    <source>
        <dbReference type="ARBA" id="ARBA00022448"/>
    </source>
</evidence>
<dbReference type="PANTHER" id="PTHR12263:SF0">
    <property type="entry name" value="V-TYPE PROTON ATPASE SUBUNIT"/>
    <property type="match status" value="1"/>
</dbReference>
<reference evidence="10 11" key="1">
    <citation type="submission" date="2015-07" db="EMBL/GenBank/DDBJ databases">
        <title>The genome of Habropoda laboriosa.</title>
        <authorList>
            <person name="Pan H."/>
            <person name="Kapheim K."/>
        </authorList>
    </citation>
    <scope>NUCLEOTIDE SEQUENCE [LARGE SCALE GENOMIC DNA]</scope>
    <source>
        <strain evidence="10">0110345459</strain>
    </source>
</reference>
<dbReference type="InterPro" id="IPR008389">
    <property type="entry name" value="ATPase_V0-cplx_e1/e2_su"/>
</dbReference>
<dbReference type="GO" id="GO:0012505">
    <property type="term" value="C:endomembrane system"/>
    <property type="evidence" value="ECO:0007669"/>
    <property type="project" value="UniProtKB-SubCell"/>
</dbReference>
<keyword evidence="5" id="KW-0375">Hydrogen ion transport</keyword>
<dbReference type="GO" id="GO:0033179">
    <property type="term" value="C:proton-transporting V-type ATPase, V0 domain"/>
    <property type="evidence" value="ECO:0007669"/>
    <property type="project" value="InterPro"/>
</dbReference>
<evidence type="ECO:0000256" key="4">
    <source>
        <dbReference type="ARBA" id="ARBA00022692"/>
    </source>
</evidence>
<keyword evidence="3" id="KW-0813">Transport</keyword>